<reference evidence="1 2" key="1">
    <citation type="submission" date="2015-01" db="EMBL/GenBank/DDBJ databases">
        <authorList>
            <person name="Xiang T."/>
            <person name="Song Y."/>
            <person name="Huang L."/>
            <person name="Wang B."/>
            <person name="Wu P."/>
        </authorList>
    </citation>
    <scope>NUCLEOTIDE SEQUENCE [LARGE SCALE GENOMIC DNA]</scope>
    <source>
        <strain evidence="1 2">Cc12</strain>
    </source>
</reference>
<dbReference type="Pfam" id="PF22000">
    <property type="entry name" value="DUF6929"/>
    <property type="match status" value="1"/>
</dbReference>
<dbReference type="Proteomes" id="UP000044026">
    <property type="component" value="Unassembled WGS sequence"/>
</dbReference>
<name>A0A0B7HDD8_9FLAO</name>
<dbReference type="AlphaFoldDB" id="A0A0B7HDD8"/>
<dbReference type="InterPro" id="IPR053851">
    <property type="entry name" value="DUF6929"/>
</dbReference>
<accession>A0A0B7HDD8</accession>
<evidence type="ECO:0000313" key="1">
    <source>
        <dbReference type="EMBL" id="CEN35598.1"/>
    </source>
</evidence>
<dbReference type="RefSeq" id="WP_041999959.1">
    <property type="nucleotide sequence ID" value="NZ_CP022382.1"/>
</dbReference>
<gene>
    <name evidence="1" type="ORF">CCAN12_620016</name>
</gene>
<proteinExistence type="predicted"/>
<evidence type="ECO:0000313" key="2">
    <source>
        <dbReference type="Proteomes" id="UP000044026"/>
    </source>
</evidence>
<organism evidence="1 2">
    <name type="scientific">Capnocytophaga canimorsus</name>
    <dbReference type="NCBI Taxonomy" id="28188"/>
    <lineage>
        <taxon>Bacteria</taxon>
        <taxon>Pseudomonadati</taxon>
        <taxon>Bacteroidota</taxon>
        <taxon>Flavobacteriia</taxon>
        <taxon>Flavobacteriales</taxon>
        <taxon>Flavobacteriaceae</taxon>
        <taxon>Capnocytophaga</taxon>
    </lineage>
</organism>
<dbReference type="EMBL" id="CDOE01000059">
    <property type="protein sequence ID" value="CEN35598.1"/>
    <property type="molecule type" value="Genomic_DNA"/>
</dbReference>
<dbReference type="GeneID" id="69579856"/>
<protein>
    <submittedName>
        <fullName evidence="1">Uncharacterized protein</fullName>
    </submittedName>
</protein>
<sequence length="317" mass="35267">MKRFLLFLLCSCVGAFSSYVYSQQNMKLSILKTKNISGFPSGSGIAYVGGKYYAIGDDSPFLYVIDENFKIIEQISLLEVKADDFKGNRIKKKRKTDFETLEAISSSELVTFGSGSKSPQRDIFVQIHLGASPKITSFNLTSFYEEIKKLPLLTHSELNIEATAYLNGQLYLFNRANNVIIRFNYQQFLKFLSGGVFPTLEAVKVTLPIIEGYEAGFSGAAKWNDSQLIFTASVEETDDAYNDGEIIGSLVGVLNIADFSAVKVERYSIIPNSNQKTLKVESVTLPATSAMRCDDSVIFITDDDNGNTELIKARLRF</sequence>